<dbReference type="EMBL" id="CAADRA010005434">
    <property type="protein sequence ID" value="VFT89795.1"/>
    <property type="molecule type" value="Genomic_DNA"/>
</dbReference>
<dbReference type="PROSITE" id="PS50102">
    <property type="entry name" value="RRM"/>
    <property type="match status" value="1"/>
</dbReference>
<dbReference type="SMART" id="SM00360">
    <property type="entry name" value="RRM"/>
    <property type="match status" value="1"/>
</dbReference>
<dbReference type="SUPFAM" id="SSF54928">
    <property type="entry name" value="RNA-binding domain, RBD"/>
    <property type="match status" value="1"/>
</dbReference>
<evidence type="ECO:0000259" key="4">
    <source>
        <dbReference type="PROSITE" id="PS50102"/>
    </source>
</evidence>
<evidence type="ECO:0000313" key="6">
    <source>
        <dbReference type="EMBL" id="VFT89795.1"/>
    </source>
</evidence>
<dbReference type="Proteomes" id="UP000332933">
    <property type="component" value="Unassembled WGS sequence"/>
</dbReference>
<evidence type="ECO:0000256" key="2">
    <source>
        <dbReference type="SAM" id="MobiDB-lite"/>
    </source>
</evidence>
<dbReference type="Gene3D" id="3.30.70.330">
    <property type="match status" value="1"/>
</dbReference>
<dbReference type="PANTHER" id="PTHR32343:SF10">
    <property type="entry name" value="RNA-BINDING REGION RNP-1 DOMAIN-CONTAINING PROTEIN"/>
    <property type="match status" value="1"/>
</dbReference>
<dbReference type="EMBL" id="VJMH01005413">
    <property type="protein sequence ID" value="KAF0696251.1"/>
    <property type="molecule type" value="Genomic_DNA"/>
</dbReference>
<dbReference type="InterPro" id="IPR000504">
    <property type="entry name" value="RRM_dom"/>
</dbReference>
<evidence type="ECO:0000256" key="1">
    <source>
        <dbReference type="PROSITE-ProRule" id="PRU00176"/>
    </source>
</evidence>
<dbReference type="AlphaFoldDB" id="A0A485KWX4"/>
<feature type="region of interest" description="Disordered" evidence="2">
    <location>
        <begin position="334"/>
        <end position="353"/>
    </location>
</feature>
<feature type="region of interest" description="Disordered" evidence="2">
    <location>
        <begin position="296"/>
        <end position="328"/>
    </location>
</feature>
<dbReference type="InterPro" id="IPR035979">
    <property type="entry name" value="RBD_domain_sf"/>
</dbReference>
<feature type="domain" description="Ubiquitin-like" evidence="3">
    <location>
        <begin position="1"/>
        <end position="70"/>
    </location>
</feature>
<feature type="domain" description="RRM" evidence="4">
    <location>
        <begin position="83"/>
        <end position="161"/>
    </location>
</feature>
<dbReference type="InterPro" id="IPR000626">
    <property type="entry name" value="Ubiquitin-like_dom"/>
</dbReference>
<proteinExistence type="predicted"/>
<protein>
    <submittedName>
        <fullName evidence="6">Aste57867_12949 protein</fullName>
    </submittedName>
</protein>
<keyword evidence="1" id="KW-0694">RNA-binding</keyword>
<dbReference type="PANTHER" id="PTHR32343">
    <property type="entry name" value="SERINE/ARGININE-RICH SPLICING FACTOR"/>
    <property type="match status" value="1"/>
</dbReference>
<sequence length="353" mass="36547">MIITVHEVGAERYVVDVPSDATVEKLLQAIGAVRTTINVADMTLEFPEGKAITTGPLSAAGLIDGSVVFLKQNDSVAADEMANTIIVTNIPVADKTVTENAVVEFFSSCGDIKRLILHGDGDNVYQHAVIVFATPEAATVSLKYSGSSLLNGTISVVSAGALPNEPGHGRANNVVSSVAKMFAGGYSTAKGFDEQHKISLSVKSAAEVAKLKAKELDSHLKVTEKLAEVDEKFHVKERATKAAGFALGTAEKAAKTAMAYPGVSTGVKKLSGLFSSMATMAGQAMDEVKTQIKVEEEKRVGKSPSNSITSDPTAAAAPPVAAPMESSTVPVSAIPVAAPSAPPPAPPSSYKDL</sequence>
<name>A0A485KWX4_9STRA</name>
<evidence type="ECO:0000313" key="5">
    <source>
        <dbReference type="EMBL" id="KAF0696251.1"/>
    </source>
</evidence>
<dbReference type="GO" id="GO:0003723">
    <property type="term" value="F:RNA binding"/>
    <property type="evidence" value="ECO:0007669"/>
    <property type="project" value="UniProtKB-UniRule"/>
</dbReference>
<organism evidence="6 7">
    <name type="scientific">Aphanomyces stellatus</name>
    <dbReference type="NCBI Taxonomy" id="120398"/>
    <lineage>
        <taxon>Eukaryota</taxon>
        <taxon>Sar</taxon>
        <taxon>Stramenopiles</taxon>
        <taxon>Oomycota</taxon>
        <taxon>Saprolegniomycetes</taxon>
        <taxon>Saprolegniales</taxon>
        <taxon>Verrucalvaceae</taxon>
        <taxon>Aphanomyces</taxon>
    </lineage>
</organism>
<dbReference type="OrthoDB" id="7763451at2759"/>
<keyword evidence="7" id="KW-1185">Reference proteome</keyword>
<feature type="compositionally biased region" description="Low complexity" evidence="2">
    <location>
        <begin position="312"/>
        <end position="328"/>
    </location>
</feature>
<reference evidence="6 7" key="1">
    <citation type="submission" date="2019-03" db="EMBL/GenBank/DDBJ databases">
        <authorList>
            <person name="Gaulin E."/>
            <person name="Dumas B."/>
        </authorList>
    </citation>
    <scope>NUCLEOTIDE SEQUENCE [LARGE SCALE GENOMIC DNA]</scope>
    <source>
        <strain evidence="6">CBS 568.67</strain>
    </source>
</reference>
<evidence type="ECO:0000313" key="7">
    <source>
        <dbReference type="Proteomes" id="UP000332933"/>
    </source>
</evidence>
<reference evidence="5" key="2">
    <citation type="submission" date="2019-06" db="EMBL/GenBank/DDBJ databases">
        <title>Genomics analysis of Aphanomyces spp. identifies a new class of oomycete effector associated with host adaptation.</title>
        <authorList>
            <person name="Gaulin E."/>
        </authorList>
    </citation>
    <scope>NUCLEOTIDE SEQUENCE</scope>
    <source>
        <strain evidence="5">CBS 578.67</strain>
    </source>
</reference>
<evidence type="ECO:0000259" key="3">
    <source>
        <dbReference type="PROSITE" id="PS50053"/>
    </source>
</evidence>
<dbReference type="PROSITE" id="PS50053">
    <property type="entry name" value="UBIQUITIN_2"/>
    <property type="match status" value="1"/>
</dbReference>
<accession>A0A485KWX4</accession>
<dbReference type="InterPro" id="IPR012677">
    <property type="entry name" value="Nucleotide-bd_a/b_plait_sf"/>
</dbReference>
<gene>
    <name evidence="6" type="primary">Aste57867_12949</name>
    <name evidence="5" type="ORF">As57867_012901</name>
    <name evidence="6" type="ORF">ASTE57867_12949</name>
</gene>